<dbReference type="Proteomes" id="UP000663862">
    <property type="component" value="Unassembled WGS sequence"/>
</dbReference>
<evidence type="ECO:0000259" key="4">
    <source>
        <dbReference type="Pfam" id="PF03712"/>
    </source>
</evidence>
<reference evidence="5" key="1">
    <citation type="submission" date="2021-02" db="EMBL/GenBank/DDBJ databases">
        <authorList>
            <person name="Nowell W R."/>
        </authorList>
    </citation>
    <scope>NUCLEOTIDE SEQUENCE</scope>
</reference>
<protein>
    <recommendedName>
        <fullName evidence="4">Copper type II ascorbate-dependent monooxygenase C-terminal domain-containing protein</fullName>
    </recommendedName>
</protein>
<feature type="transmembrane region" description="Helical" evidence="3">
    <location>
        <begin position="303"/>
        <end position="327"/>
    </location>
</feature>
<feature type="region of interest" description="Disordered" evidence="2">
    <location>
        <begin position="375"/>
        <end position="396"/>
    </location>
</feature>
<keyword evidence="3" id="KW-1133">Transmembrane helix</keyword>
<gene>
    <name evidence="5" type="ORF">TSG867_LOCUS5159</name>
</gene>
<dbReference type="Gene3D" id="2.60.120.230">
    <property type="match status" value="1"/>
</dbReference>
<dbReference type="Pfam" id="PF03712">
    <property type="entry name" value="Cu2_monoox_C"/>
    <property type="match status" value="1"/>
</dbReference>
<evidence type="ECO:0000256" key="2">
    <source>
        <dbReference type="SAM" id="MobiDB-lite"/>
    </source>
</evidence>
<organism evidence="5 6">
    <name type="scientific">Rotaria socialis</name>
    <dbReference type="NCBI Taxonomy" id="392032"/>
    <lineage>
        <taxon>Eukaryota</taxon>
        <taxon>Metazoa</taxon>
        <taxon>Spiralia</taxon>
        <taxon>Gnathifera</taxon>
        <taxon>Rotifera</taxon>
        <taxon>Eurotatoria</taxon>
        <taxon>Bdelloidea</taxon>
        <taxon>Philodinida</taxon>
        <taxon>Philodinidae</taxon>
        <taxon>Rotaria</taxon>
    </lineage>
</organism>
<dbReference type="InterPro" id="IPR024548">
    <property type="entry name" value="Cu2_monoox_C"/>
</dbReference>
<keyword evidence="3" id="KW-0472">Membrane</keyword>
<keyword evidence="3" id="KW-0812">Transmembrane</keyword>
<dbReference type="GO" id="GO:0016715">
    <property type="term" value="F:oxidoreductase activity, acting on paired donors, with incorporation or reduction of molecular oxygen, reduced ascorbate as one donor, and incorporation of one atom of oxygen"/>
    <property type="evidence" value="ECO:0007669"/>
    <property type="project" value="InterPro"/>
</dbReference>
<dbReference type="AlphaFoldDB" id="A0A820GT42"/>
<proteinExistence type="predicted"/>
<accession>A0A820GT42</accession>
<name>A0A820GT42_9BILA</name>
<evidence type="ECO:0000256" key="1">
    <source>
        <dbReference type="ARBA" id="ARBA00023157"/>
    </source>
</evidence>
<feature type="domain" description="Copper type II ascorbate-dependent monooxygenase C-terminal" evidence="4">
    <location>
        <begin position="112"/>
        <end position="224"/>
    </location>
</feature>
<evidence type="ECO:0000313" key="5">
    <source>
        <dbReference type="EMBL" id="CAF4283721.1"/>
    </source>
</evidence>
<keyword evidence="1" id="KW-1015">Disulfide bond</keyword>
<dbReference type="EMBL" id="CAJOBQ010000177">
    <property type="protein sequence ID" value="CAF4283721.1"/>
    <property type="molecule type" value="Genomic_DNA"/>
</dbReference>
<dbReference type="SUPFAM" id="SSF49742">
    <property type="entry name" value="PHM/PNGase F"/>
    <property type="match status" value="2"/>
</dbReference>
<dbReference type="InterPro" id="IPR008977">
    <property type="entry name" value="PHM/PNGase_F_dom_sf"/>
</dbReference>
<evidence type="ECO:0000256" key="3">
    <source>
        <dbReference type="SAM" id="Phobius"/>
    </source>
</evidence>
<sequence>MIAFHTSMSVSSKLFNLTLNIPSINKTMSNQSLYISMKLPLVDDLYIVDIHPMYNRQKVHFITTYLCQQPFSSHADFWFDSQPCDNMDMSMTIYEWYYNIPAVHWPKENRAEFSCQHRPLPMQIFSTELFSKYEGKSISLYRVRNREVQPIIKGNLQWPKTFYQVTNPVDIIVNDYLIGTCLYEPMPSTHSPNPLSEVVCQINAMFWTEHDDETPMKICWNNDYSRILNRYLPVDEQIVPETLFDINPTYPKVTPNQYAIGSVNESILSWTSMNNKTNTIFLTYSQDDRFEKVIRLARNRNSLFTIIFIILLALCGIIMLLIGISIIRSYRNSTYSLRRNTRLKAISVGGETSSLSKWLTKRRFQEYDQDTCENGEKEPLAYNQNESASSDETDVSDNEVFTTTDFQNVILKY</sequence>
<dbReference type="InterPro" id="IPR014784">
    <property type="entry name" value="Cu2_ascorb_mOase-like_C"/>
</dbReference>
<comment type="caution">
    <text evidence="5">The sequence shown here is derived from an EMBL/GenBank/DDBJ whole genome shotgun (WGS) entry which is preliminary data.</text>
</comment>
<evidence type="ECO:0000313" key="6">
    <source>
        <dbReference type="Proteomes" id="UP000663862"/>
    </source>
</evidence>